<name>A0A6D2KAZ2_9BRAS</name>
<protein>
    <recommendedName>
        <fullName evidence="4">Retrotransposon gag domain-containing protein</fullName>
    </recommendedName>
</protein>
<keyword evidence="3" id="KW-1185">Reference proteome</keyword>
<accession>A0A6D2KAZ2</accession>
<proteinExistence type="predicted"/>
<dbReference type="EMBL" id="CACVBM020001402">
    <property type="protein sequence ID" value="CAA7048972.1"/>
    <property type="molecule type" value="Genomic_DNA"/>
</dbReference>
<dbReference type="Proteomes" id="UP000467841">
    <property type="component" value="Unassembled WGS sequence"/>
</dbReference>
<evidence type="ECO:0000313" key="2">
    <source>
        <dbReference type="EMBL" id="CAA7048972.1"/>
    </source>
</evidence>
<dbReference type="AlphaFoldDB" id="A0A6D2KAZ2"/>
<evidence type="ECO:0000256" key="1">
    <source>
        <dbReference type="SAM" id="MobiDB-lite"/>
    </source>
</evidence>
<comment type="caution">
    <text evidence="2">The sequence shown here is derived from an EMBL/GenBank/DDBJ whole genome shotgun (WGS) entry which is preliminary data.</text>
</comment>
<dbReference type="OrthoDB" id="778454at2759"/>
<evidence type="ECO:0008006" key="4">
    <source>
        <dbReference type="Google" id="ProtNLM"/>
    </source>
</evidence>
<dbReference type="Gene3D" id="2.40.70.10">
    <property type="entry name" value="Acid Proteases"/>
    <property type="match status" value="1"/>
</dbReference>
<dbReference type="PANTHER" id="PTHR33223">
    <property type="entry name" value="CCHC-TYPE DOMAIN-CONTAINING PROTEIN"/>
    <property type="match status" value="1"/>
</dbReference>
<reference evidence="2" key="1">
    <citation type="submission" date="2020-01" db="EMBL/GenBank/DDBJ databases">
        <authorList>
            <person name="Mishra B."/>
        </authorList>
    </citation>
    <scope>NUCLEOTIDE SEQUENCE [LARGE SCALE GENOMIC DNA]</scope>
</reference>
<evidence type="ECO:0000313" key="3">
    <source>
        <dbReference type="Proteomes" id="UP000467841"/>
    </source>
</evidence>
<gene>
    <name evidence="2" type="ORF">MERR_LOCUS36207</name>
</gene>
<sequence length="523" mass="61174">MMLFSMSLAGPALDWAQHEPLSSIESWIDFREAFLKRFVRLPPFKSKYNHYSYHLEVERDEEEWGGIQPHPEIMNEELIKHVERDPFHDSTSECAKKHLYHFEQLCNYYGLGDNPKKIQLFQLSLVGRAKEWVNFDAQHTFKTWHRYKEAFLYRFAKAPIYVPPPRPSYSRHHPSSPDINHTPLFAEESSQAVRPTKIEVMLQKYLKDQDESTKKMERRIDFIHESLGNKSEVLFKQVIKLDEDIKKLIEDHDRSLNLSKDTPSPVDPRFSPPPRSQASELPRLEVIQRPPSPTEEEDTWHYDPIDPNKISPMKFKEFNAKVKSLPFYVTFEEAWNKHDLVEFFFTTGETKEEVHKLFQKARFPMAPHAVNQPSSPPSTPQAEWYVNSISREKLAEFNQFVQTLPASMSFQQAWRHYPFTTFFHNCRETPQDRGVQFEIGDTKIPVDFHVMNIKGGCDTPWILGRPFLATAGAVMDLPNSKRKKSSKATARPRTRVEWNRVPSSIEFRVKLREKAIKAATLTS</sequence>
<feature type="region of interest" description="Disordered" evidence="1">
    <location>
        <begin position="256"/>
        <end position="305"/>
    </location>
</feature>
<dbReference type="InterPro" id="IPR021109">
    <property type="entry name" value="Peptidase_aspartic_dom_sf"/>
</dbReference>
<organism evidence="2 3">
    <name type="scientific">Microthlaspi erraticum</name>
    <dbReference type="NCBI Taxonomy" id="1685480"/>
    <lineage>
        <taxon>Eukaryota</taxon>
        <taxon>Viridiplantae</taxon>
        <taxon>Streptophyta</taxon>
        <taxon>Embryophyta</taxon>
        <taxon>Tracheophyta</taxon>
        <taxon>Spermatophyta</taxon>
        <taxon>Magnoliopsida</taxon>
        <taxon>eudicotyledons</taxon>
        <taxon>Gunneridae</taxon>
        <taxon>Pentapetalae</taxon>
        <taxon>rosids</taxon>
        <taxon>malvids</taxon>
        <taxon>Brassicales</taxon>
        <taxon>Brassicaceae</taxon>
        <taxon>Coluteocarpeae</taxon>
        <taxon>Microthlaspi</taxon>
    </lineage>
</organism>
<dbReference type="PANTHER" id="PTHR33223:SF11">
    <property type="entry name" value="ELEMENT PROTEIN, PUTATIVE-RELATED"/>
    <property type="match status" value="1"/>
</dbReference>